<dbReference type="EMBL" id="CAXDID020000071">
    <property type="protein sequence ID" value="CAL6014708.1"/>
    <property type="molecule type" value="Genomic_DNA"/>
</dbReference>
<dbReference type="Proteomes" id="UP001642409">
    <property type="component" value="Unassembled WGS sequence"/>
</dbReference>
<evidence type="ECO:0000256" key="1">
    <source>
        <dbReference type="SAM" id="Coils"/>
    </source>
</evidence>
<feature type="coiled-coil region" evidence="1">
    <location>
        <begin position="1110"/>
        <end position="1165"/>
    </location>
</feature>
<dbReference type="EMBL" id="CATOUU010000653">
    <property type="protein sequence ID" value="CAI9937987.1"/>
    <property type="molecule type" value="Genomic_DNA"/>
</dbReference>
<keyword evidence="1" id="KW-0175">Coiled coil</keyword>
<name>A0AA86PGP2_9EUKA</name>
<proteinExistence type="predicted"/>
<evidence type="ECO:0000313" key="5">
    <source>
        <dbReference type="Proteomes" id="UP001642409"/>
    </source>
</evidence>
<feature type="coiled-coil region" evidence="1">
    <location>
        <begin position="512"/>
        <end position="574"/>
    </location>
</feature>
<feature type="coiled-coil region" evidence="1">
    <location>
        <begin position="179"/>
        <end position="206"/>
    </location>
</feature>
<evidence type="ECO:0000256" key="2">
    <source>
        <dbReference type="SAM" id="MobiDB-lite"/>
    </source>
</evidence>
<keyword evidence="5" id="KW-1185">Reference proteome</keyword>
<comment type="caution">
    <text evidence="3">The sequence shown here is derived from an EMBL/GenBank/DDBJ whole genome shotgun (WGS) entry which is preliminary data.</text>
</comment>
<accession>A0AA86PGP2</accession>
<reference evidence="4 5" key="2">
    <citation type="submission" date="2024-07" db="EMBL/GenBank/DDBJ databases">
        <authorList>
            <person name="Akdeniz Z."/>
        </authorList>
    </citation>
    <scope>NUCLEOTIDE SEQUENCE [LARGE SCALE GENOMIC DNA]</scope>
</reference>
<gene>
    <name evidence="4" type="ORF">HINF_LOCUS24398</name>
    <name evidence="3" type="ORF">HINF_LOCUS25632</name>
</gene>
<evidence type="ECO:0000313" key="4">
    <source>
        <dbReference type="EMBL" id="CAL6014708.1"/>
    </source>
</evidence>
<protein>
    <submittedName>
        <fullName evidence="3">Uncharacterized protein</fullName>
    </submittedName>
</protein>
<feature type="compositionally biased region" description="Low complexity" evidence="2">
    <location>
        <begin position="1220"/>
        <end position="1232"/>
    </location>
</feature>
<feature type="region of interest" description="Disordered" evidence="2">
    <location>
        <begin position="1256"/>
        <end position="1279"/>
    </location>
</feature>
<organism evidence="3">
    <name type="scientific">Hexamita inflata</name>
    <dbReference type="NCBI Taxonomy" id="28002"/>
    <lineage>
        <taxon>Eukaryota</taxon>
        <taxon>Metamonada</taxon>
        <taxon>Diplomonadida</taxon>
        <taxon>Hexamitidae</taxon>
        <taxon>Hexamitinae</taxon>
        <taxon>Hexamita</taxon>
    </lineage>
</organism>
<feature type="coiled-coil region" evidence="1">
    <location>
        <begin position="606"/>
        <end position="633"/>
    </location>
</feature>
<feature type="region of interest" description="Disordered" evidence="2">
    <location>
        <begin position="1210"/>
        <end position="1240"/>
    </location>
</feature>
<sequence length="1315" mass="152605">MSEFPNVDSDLQSSNTAPDVQLDYELQQQDIQVLQNLKYITQKCKYTPQQLVDQITQDPFDSNAHQDLQKYLFNRYKATHDELISKTKHNIILQQSQDLAKSQILDNQKQCQRCKQMQQTIEKMQLQQQPCMNCSMMQSQVRQLLTQVQLAKSEINTQQLSQDLQSILQYNYKPQAFKTQVKSEEIQQLKETMRQLNETAQTYLINQQLKPVSTIPEQLCEETHIEVVEAFNRATLKLKEKDDLISQMRQVVQQSQLQIQQMSTVQTNNLQSKVNDSNQLFYELINQEIYNQQTPSDEKEFLTHKFAKQVTVRKSIADLMRETLHLLSDTFGRNDLLIEQNLQPPVSYIKEQLDENQVKMFEEVQRIGSLCLSVRYCTQSCLSAVDEQLAELNAFKQKKNNQVEDMKKNQQLQKSLGLITKSLFNMTLWPEQQFLKKAFGTLSSSELMKLLGKDTGLPNGFFDENIVKDLNDLVLTPGDPVEQYEKLAQILQEVQFKQRVVPTVCADLAKIAIELEETVKEQTKKLAEKDNLISDLKEIIKQENAKKQDLLSQLQNKDLQLNEQNTAMTALKNEQTALKVQVERIPGLETMIKTLTAENEKFSFENAQQKQSIENQKVEIAAQQKQISDQIQKILGLEATVKQQVMIINQMEVQAKDLVQSRTDMLNKNKELVALCRGMEQRVKDQENEIIQCKRLIGQEMPLLQEQIQNLKVLNEHLKNEAMDAQNEKRKQIEQFKDLTLLREKLEQQVTQLKIDNKEYFENFTKFKNENKDLNEEVDRLSQLYVQEQQKSLILGQNLDQIAERNIEMEQTNTKVIAEHEHYKQEYNQQNQLLLEANAQLSVYQTNMNELKSKLNATVDDFGKTQIMQATHVAENQLLRQTVENLNKQLMESKTTFQTELNAKQHLINEITTQLGHLTVNLNGTEAQTVHTIRAQVSNETNLLLNNQQQDFQQQLAKLDQDNTLLIQELTNTKNELKQKQKDLKQLQSDNTLYKTQITQITEIQEKLAEKSRKLLKTTNALKTKCLTLLKCIERIGTYSQGLVTFEAMGRNQQQYNTVLSQLTLADVQPEQEIHAADILKAPSPTEAQMKDICDLITKGVNFETARINLQDKDKEVEYQQQLVQQKQNEIRELEKRNGELYLQNKEIQQKTAQMEQTITLLTQNLQVTRQLKQEKSAQKLMEEIKDQQQLEHKSQDLSIDEIKLTQINRSTIPKPPPKQQQKQPEIQQPKPKQMKSSNLTETKKETNMSDLNDSFSHLKLNQPFSDQGPSRYGKTDSSYVPLSFEEQQTIQRLLRQNQVVQDQPVPVGINVQRK</sequence>
<feature type="coiled-coil region" evidence="1">
    <location>
        <begin position="820"/>
        <end position="896"/>
    </location>
</feature>
<reference evidence="3" key="1">
    <citation type="submission" date="2023-06" db="EMBL/GenBank/DDBJ databases">
        <authorList>
            <person name="Kurt Z."/>
        </authorList>
    </citation>
    <scope>NUCLEOTIDE SEQUENCE</scope>
</reference>
<evidence type="ECO:0000313" key="3">
    <source>
        <dbReference type="EMBL" id="CAI9937987.1"/>
    </source>
</evidence>
<feature type="coiled-coil region" evidence="1">
    <location>
        <begin position="669"/>
        <end position="791"/>
    </location>
</feature>
<feature type="coiled-coil region" evidence="1">
    <location>
        <begin position="942"/>
        <end position="997"/>
    </location>
</feature>